<dbReference type="InterPro" id="IPR036390">
    <property type="entry name" value="WH_DNA-bd_sf"/>
</dbReference>
<name>A0A545U2P4_9PROT</name>
<evidence type="ECO:0000256" key="1">
    <source>
        <dbReference type="ARBA" id="ARBA00009437"/>
    </source>
</evidence>
<dbReference type="GO" id="GO:0043565">
    <property type="term" value="F:sequence-specific DNA binding"/>
    <property type="evidence" value="ECO:0007669"/>
    <property type="project" value="TreeGrafter"/>
</dbReference>
<organism evidence="6 7">
    <name type="scientific">Denitrobaculum tricleocarpae</name>
    <dbReference type="NCBI Taxonomy" id="2591009"/>
    <lineage>
        <taxon>Bacteria</taxon>
        <taxon>Pseudomonadati</taxon>
        <taxon>Pseudomonadota</taxon>
        <taxon>Alphaproteobacteria</taxon>
        <taxon>Rhodospirillales</taxon>
        <taxon>Rhodospirillaceae</taxon>
        <taxon>Denitrobaculum</taxon>
    </lineage>
</organism>
<dbReference type="CDD" id="cd08422">
    <property type="entry name" value="PBP2_CrgA_like"/>
    <property type="match status" value="1"/>
</dbReference>
<reference evidence="6 7" key="1">
    <citation type="submission" date="2019-06" db="EMBL/GenBank/DDBJ databases">
        <title>Whole genome sequence for Rhodospirillaceae sp. R148.</title>
        <authorList>
            <person name="Wang G."/>
        </authorList>
    </citation>
    <scope>NUCLEOTIDE SEQUENCE [LARGE SCALE GENOMIC DNA]</scope>
    <source>
        <strain evidence="6 7">R148</strain>
    </source>
</reference>
<dbReference type="Proteomes" id="UP000315252">
    <property type="component" value="Unassembled WGS sequence"/>
</dbReference>
<evidence type="ECO:0000313" key="6">
    <source>
        <dbReference type="EMBL" id="TQV83752.1"/>
    </source>
</evidence>
<dbReference type="InterPro" id="IPR058163">
    <property type="entry name" value="LysR-type_TF_proteobact-type"/>
</dbReference>
<dbReference type="InterPro" id="IPR000847">
    <property type="entry name" value="LysR_HTH_N"/>
</dbReference>
<evidence type="ECO:0000313" key="7">
    <source>
        <dbReference type="Proteomes" id="UP000315252"/>
    </source>
</evidence>
<sequence length="306" mass="33779">MLEWDGLRDFAVVAEAGSLSAGAKRLQVSQPTISRRIGALEAHLKARLFNRVPRGLELTEAGEDLLERVRRMELEALSIERFTLGADAAPEGAVRVSVIELFAEWLAEEFAAFSRSYPKIRIELIVDNASANLVRREADIAVRMFRPDQPDLVARKVGEHGLGFFASPEYLEKHGTPQRFRDLREHDIVGFDEAAIVSGTAKAMERLAPRERYVFRSNGLMVHVAAMKAGLGVGGTSAFLAEREGGLVRVLEDKANIMQEIWLVTHEDLRRSARIRATMDFLAAVFENNGPALAGESGARCGPPCE</sequence>
<evidence type="ECO:0000256" key="3">
    <source>
        <dbReference type="ARBA" id="ARBA00023125"/>
    </source>
</evidence>
<keyword evidence="2" id="KW-0805">Transcription regulation</keyword>
<keyword evidence="4" id="KW-0804">Transcription</keyword>
<dbReference type="SUPFAM" id="SSF53850">
    <property type="entry name" value="Periplasmic binding protein-like II"/>
    <property type="match status" value="1"/>
</dbReference>
<dbReference type="RefSeq" id="WP_142894987.1">
    <property type="nucleotide sequence ID" value="NZ_ML660052.1"/>
</dbReference>
<accession>A0A545U2P4</accession>
<keyword evidence="7" id="KW-1185">Reference proteome</keyword>
<keyword evidence="3" id="KW-0238">DNA-binding</keyword>
<dbReference type="Gene3D" id="1.10.10.10">
    <property type="entry name" value="Winged helix-like DNA-binding domain superfamily/Winged helix DNA-binding domain"/>
    <property type="match status" value="1"/>
</dbReference>
<proteinExistence type="inferred from homology"/>
<dbReference type="Pfam" id="PF03466">
    <property type="entry name" value="LysR_substrate"/>
    <property type="match status" value="1"/>
</dbReference>
<gene>
    <name evidence="6" type="ORF">FKG95_04000</name>
</gene>
<dbReference type="Pfam" id="PF00126">
    <property type="entry name" value="HTH_1"/>
    <property type="match status" value="1"/>
</dbReference>
<dbReference type="OrthoDB" id="7333438at2"/>
<dbReference type="PROSITE" id="PS50931">
    <property type="entry name" value="HTH_LYSR"/>
    <property type="match status" value="1"/>
</dbReference>
<comment type="similarity">
    <text evidence="1">Belongs to the LysR transcriptional regulatory family.</text>
</comment>
<dbReference type="InterPro" id="IPR005119">
    <property type="entry name" value="LysR_subst-bd"/>
</dbReference>
<comment type="caution">
    <text evidence="6">The sequence shown here is derived from an EMBL/GenBank/DDBJ whole genome shotgun (WGS) entry which is preliminary data.</text>
</comment>
<evidence type="ECO:0000259" key="5">
    <source>
        <dbReference type="PROSITE" id="PS50931"/>
    </source>
</evidence>
<dbReference type="PRINTS" id="PR00039">
    <property type="entry name" value="HTHLYSR"/>
</dbReference>
<evidence type="ECO:0000256" key="2">
    <source>
        <dbReference type="ARBA" id="ARBA00023015"/>
    </source>
</evidence>
<dbReference type="SUPFAM" id="SSF46785">
    <property type="entry name" value="Winged helix' DNA-binding domain"/>
    <property type="match status" value="1"/>
</dbReference>
<dbReference type="EMBL" id="VHSH01000001">
    <property type="protein sequence ID" value="TQV83752.1"/>
    <property type="molecule type" value="Genomic_DNA"/>
</dbReference>
<dbReference type="AlphaFoldDB" id="A0A545U2P4"/>
<dbReference type="GO" id="GO:0003700">
    <property type="term" value="F:DNA-binding transcription factor activity"/>
    <property type="evidence" value="ECO:0007669"/>
    <property type="project" value="InterPro"/>
</dbReference>
<dbReference type="Gene3D" id="3.40.190.290">
    <property type="match status" value="1"/>
</dbReference>
<evidence type="ECO:0000256" key="4">
    <source>
        <dbReference type="ARBA" id="ARBA00023163"/>
    </source>
</evidence>
<protein>
    <submittedName>
        <fullName evidence="6">LysR family transcriptional regulator</fullName>
    </submittedName>
</protein>
<feature type="domain" description="HTH lysR-type" evidence="5">
    <location>
        <begin position="2"/>
        <end position="59"/>
    </location>
</feature>
<dbReference type="GO" id="GO:0006351">
    <property type="term" value="P:DNA-templated transcription"/>
    <property type="evidence" value="ECO:0007669"/>
    <property type="project" value="TreeGrafter"/>
</dbReference>
<dbReference type="FunFam" id="1.10.10.10:FF:000001">
    <property type="entry name" value="LysR family transcriptional regulator"/>
    <property type="match status" value="1"/>
</dbReference>
<dbReference type="InterPro" id="IPR036388">
    <property type="entry name" value="WH-like_DNA-bd_sf"/>
</dbReference>
<dbReference type="PANTHER" id="PTHR30537:SF3">
    <property type="entry name" value="TRANSCRIPTIONAL REGULATORY PROTEIN"/>
    <property type="match status" value="1"/>
</dbReference>
<dbReference type="PANTHER" id="PTHR30537">
    <property type="entry name" value="HTH-TYPE TRANSCRIPTIONAL REGULATOR"/>
    <property type="match status" value="1"/>
</dbReference>